<reference evidence="5 6" key="1">
    <citation type="submission" date="2023-07" db="EMBL/GenBank/DDBJ databases">
        <title>Sequencing the genomes of 1000 actinobacteria strains.</title>
        <authorList>
            <person name="Klenk H.-P."/>
        </authorList>
    </citation>
    <scope>NUCLEOTIDE SEQUENCE [LARGE SCALE GENOMIC DNA]</scope>
    <source>
        <strain evidence="5 6">DSM 44709</strain>
    </source>
</reference>
<gene>
    <name evidence="5" type="ORF">J2S42_003898</name>
</gene>
<keyword evidence="5" id="KW-0012">Acyltransferase</keyword>
<comment type="caution">
    <text evidence="5">The sequence shown here is derived from an EMBL/GenBank/DDBJ whole genome shotgun (WGS) entry which is preliminary data.</text>
</comment>
<dbReference type="Proteomes" id="UP001240236">
    <property type="component" value="Unassembled WGS sequence"/>
</dbReference>
<keyword evidence="4" id="KW-0865">Zymogen</keyword>
<organism evidence="5 6">
    <name type="scientific">Catenuloplanes indicus</name>
    <dbReference type="NCBI Taxonomy" id="137267"/>
    <lineage>
        <taxon>Bacteria</taxon>
        <taxon>Bacillati</taxon>
        <taxon>Actinomycetota</taxon>
        <taxon>Actinomycetes</taxon>
        <taxon>Micromonosporales</taxon>
        <taxon>Micromonosporaceae</taxon>
        <taxon>Catenuloplanes</taxon>
    </lineage>
</organism>
<keyword evidence="2 5" id="KW-0808">Transferase</keyword>
<keyword evidence="3 5" id="KW-0378">Hydrolase</keyword>
<evidence type="ECO:0000256" key="4">
    <source>
        <dbReference type="ARBA" id="ARBA00023145"/>
    </source>
</evidence>
<sequence>MTTTQSARTSVPPAVAAGHPATAEAGLRALAAGGTAADAAVAAVLASAATESIFTGLCGGGFAIWYDAATRAVTCLDFFCAVPGLDGDVTPGAMMPAEVAFGAVPVTYSIGGASVAVPGVPAGAGEVHRRWGTLPWSRVVEPAMLLARTGVLLPAEHAQTLIGIGPALSYGDGAAVYRPGGRYLAAGERLFHPGLEAAMTELADEGPAGFYTGRLAKLMVDAVRATGGALGPADLAAYRVRELPVHEAPLAGRRVLARQDLNALIATIGTLPADLAALPRPARSVAVARALADRTPQRLGDTTNVAAVDAHGNACVITTTLGLGAGVWLPGLGVHLNSMLGEAELITADPAPGDRMSSMMCPLVVLDDDGALVLAGGSAGASRIRTALIHTLIATLIDGLDMPAAIARPRFHVVGDEVHAEGGVPDDELTAMEAAGFPVTRWDQISHYFGGASAIGRSGAAADPRRGGTAAFL</sequence>
<dbReference type="PRINTS" id="PR01210">
    <property type="entry name" value="GGTRANSPTASE"/>
</dbReference>
<dbReference type="EC" id="2.3.2.2" evidence="5"/>
<name>A0AAE3W1U0_9ACTN</name>
<evidence type="ECO:0000256" key="3">
    <source>
        <dbReference type="ARBA" id="ARBA00022801"/>
    </source>
</evidence>
<dbReference type="EC" id="3.4.19.13" evidence="5"/>
<dbReference type="AlphaFoldDB" id="A0AAE3W1U0"/>
<protein>
    <submittedName>
        <fullName evidence="5">Gamma-glutamyltranspeptidase/glutathione hydrolase</fullName>
        <ecNumber evidence="5">2.3.2.2</ecNumber>
        <ecNumber evidence="5">3.4.19.13</ecNumber>
    </submittedName>
</protein>
<dbReference type="EMBL" id="JAUSUZ010000001">
    <property type="protein sequence ID" value="MDQ0367229.1"/>
    <property type="molecule type" value="Genomic_DNA"/>
</dbReference>
<accession>A0AAE3W1U0</accession>
<evidence type="ECO:0000313" key="5">
    <source>
        <dbReference type="EMBL" id="MDQ0367229.1"/>
    </source>
</evidence>
<evidence type="ECO:0000256" key="1">
    <source>
        <dbReference type="ARBA" id="ARBA00009381"/>
    </source>
</evidence>
<dbReference type="InterPro" id="IPR043137">
    <property type="entry name" value="GGT_ssub_C"/>
</dbReference>
<dbReference type="GO" id="GO:0103068">
    <property type="term" value="F:leukotriene C4 gamma-glutamyl transferase activity"/>
    <property type="evidence" value="ECO:0007669"/>
    <property type="project" value="UniProtKB-EC"/>
</dbReference>
<dbReference type="PANTHER" id="PTHR43199">
    <property type="entry name" value="GLUTATHIONE HYDROLASE"/>
    <property type="match status" value="1"/>
</dbReference>
<dbReference type="GO" id="GO:0036374">
    <property type="term" value="F:glutathione hydrolase activity"/>
    <property type="evidence" value="ECO:0007669"/>
    <property type="project" value="UniProtKB-EC"/>
</dbReference>
<dbReference type="SUPFAM" id="SSF56235">
    <property type="entry name" value="N-terminal nucleophile aminohydrolases (Ntn hydrolases)"/>
    <property type="match status" value="1"/>
</dbReference>
<dbReference type="Pfam" id="PF01019">
    <property type="entry name" value="G_glu_transpept"/>
    <property type="match status" value="2"/>
</dbReference>
<dbReference type="InterPro" id="IPR029055">
    <property type="entry name" value="Ntn_hydrolases_N"/>
</dbReference>
<evidence type="ECO:0000256" key="2">
    <source>
        <dbReference type="ARBA" id="ARBA00022679"/>
    </source>
</evidence>
<dbReference type="Gene3D" id="3.60.20.40">
    <property type="match status" value="1"/>
</dbReference>
<comment type="similarity">
    <text evidence="1">Belongs to the gamma-glutamyltransferase family.</text>
</comment>
<dbReference type="RefSeq" id="WP_307241127.1">
    <property type="nucleotide sequence ID" value="NZ_JAUSUZ010000001.1"/>
</dbReference>
<keyword evidence="6" id="KW-1185">Reference proteome</keyword>
<dbReference type="PANTHER" id="PTHR43199:SF1">
    <property type="entry name" value="GLUTATHIONE HYDROLASE PROENZYME"/>
    <property type="match status" value="1"/>
</dbReference>
<evidence type="ECO:0000313" key="6">
    <source>
        <dbReference type="Proteomes" id="UP001240236"/>
    </source>
</evidence>
<dbReference type="InterPro" id="IPR051792">
    <property type="entry name" value="GGT_bact"/>
</dbReference>
<proteinExistence type="inferred from homology"/>